<accession>A0A5E9FY98</accession>
<dbReference type="EMBL" id="FNIB01000004">
    <property type="protein sequence ID" value="SDN21427.1"/>
    <property type="molecule type" value="Genomic_DNA"/>
</dbReference>
<dbReference type="InterPro" id="IPR002513">
    <property type="entry name" value="Tn3_Tnp_DDE_dom"/>
</dbReference>
<dbReference type="Pfam" id="PF01526">
    <property type="entry name" value="DDE_Tnp_Tn3"/>
    <property type="match status" value="1"/>
</dbReference>
<reference evidence="2 3" key="1">
    <citation type="submission" date="2016-10" db="EMBL/GenBank/DDBJ databases">
        <authorList>
            <person name="Varghese N."/>
            <person name="Submissions S."/>
        </authorList>
    </citation>
    <scope>NUCLEOTIDE SEQUENCE [LARGE SCALE GENOMIC DNA]</scope>
    <source>
        <strain evidence="2 3">CGMCC 1.11215</strain>
    </source>
</reference>
<evidence type="ECO:0000313" key="3">
    <source>
        <dbReference type="Proteomes" id="UP000199639"/>
    </source>
</evidence>
<evidence type="ECO:0000259" key="1">
    <source>
        <dbReference type="Pfam" id="PF01526"/>
    </source>
</evidence>
<gene>
    <name evidence="2" type="ORF">SAMN05216368_104195</name>
</gene>
<dbReference type="AlphaFoldDB" id="A0A5E9FY98"/>
<name>A0A5E9FY98_9MICO</name>
<dbReference type="Proteomes" id="UP000199639">
    <property type="component" value="Unassembled WGS sequence"/>
</dbReference>
<evidence type="ECO:0000313" key="2">
    <source>
        <dbReference type="EMBL" id="SDN21427.1"/>
    </source>
</evidence>
<dbReference type="GO" id="GO:0004803">
    <property type="term" value="F:transposase activity"/>
    <property type="evidence" value="ECO:0007669"/>
    <property type="project" value="InterPro"/>
</dbReference>
<feature type="domain" description="Tn3 transposase DDE" evidence="1">
    <location>
        <begin position="1"/>
        <end position="105"/>
    </location>
</feature>
<sequence>MTDTAGYSDQEFGLFRLLGYQFSPLLADIGSARFWRTDRTANYGPLNGPARNQINTDLITTHWDDLLRVAGSLATGTVQASELLRVLQGGGRPTPLGRAWREYQRTRPALSASTTII</sequence>
<dbReference type="GO" id="GO:0006313">
    <property type="term" value="P:DNA transposition"/>
    <property type="evidence" value="ECO:0007669"/>
    <property type="project" value="InterPro"/>
</dbReference>
<proteinExistence type="predicted"/>
<protein>
    <submittedName>
        <fullName evidence="2">Tn3 transposase DDE domain-containing protein</fullName>
    </submittedName>
</protein>
<organism evidence="2 3">
    <name type="scientific">Cryobacterium flavum</name>
    <dbReference type="NCBI Taxonomy" id="1424659"/>
    <lineage>
        <taxon>Bacteria</taxon>
        <taxon>Bacillati</taxon>
        <taxon>Actinomycetota</taxon>
        <taxon>Actinomycetes</taxon>
        <taxon>Micrococcales</taxon>
        <taxon>Microbacteriaceae</taxon>
        <taxon>Cryobacterium</taxon>
    </lineage>
</organism>